<evidence type="ECO:0000313" key="2">
    <source>
        <dbReference type="Proteomes" id="UP000288805"/>
    </source>
</evidence>
<sequence>MTTSQERSIGRHLVPHVLREQNGGSTPSSTEWLLDSGASHHVTIDLQNLSLHSKYDDNGDIMIGNGSTLLRGQTKNRVHVWSTFAMNSIPLITFASIKASASEWDINLVIPHLNSYIV</sequence>
<dbReference type="AlphaFoldDB" id="A0A438CFL3"/>
<gene>
    <name evidence="1" type="ORF">CK203_107755</name>
</gene>
<comment type="caution">
    <text evidence="1">The sequence shown here is derived from an EMBL/GenBank/DDBJ whole genome shotgun (WGS) entry which is preliminary data.</text>
</comment>
<protein>
    <recommendedName>
        <fullName evidence="3">Retrovirus-related Pol polyprotein from transposon RE2</fullName>
    </recommendedName>
</protein>
<accession>A0A438CFL3</accession>
<evidence type="ECO:0008006" key="3">
    <source>
        <dbReference type="Google" id="ProtNLM"/>
    </source>
</evidence>
<dbReference type="EMBL" id="QGNW01002258">
    <property type="protein sequence ID" value="RVW21956.1"/>
    <property type="molecule type" value="Genomic_DNA"/>
</dbReference>
<dbReference type="Proteomes" id="UP000288805">
    <property type="component" value="Unassembled WGS sequence"/>
</dbReference>
<reference evidence="1 2" key="1">
    <citation type="journal article" date="2018" name="PLoS Genet.">
        <title>Population sequencing reveals clonal diversity and ancestral inbreeding in the grapevine cultivar Chardonnay.</title>
        <authorList>
            <person name="Roach M.J."/>
            <person name="Johnson D.L."/>
            <person name="Bohlmann J."/>
            <person name="van Vuuren H.J."/>
            <person name="Jones S.J."/>
            <person name="Pretorius I.S."/>
            <person name="Schmidt S.A."/>
            <person name="Borneman A.R."/>
        </authorList>
    </citation>
    <scope>NUCLEOTIDE SEQUENCE [LARGE SCALE GENOMIC DNA]</scope>
    <source>
        <strain evidence="2">cv. Chardonnay</strain>
        <tissue evidence="1">Leaf</tissue>
    </source>
</reference>
<name>A0A438CFL3_VITVI</name>
<proteinExistence type="predicted"/>
<organism evidence="1 2">
    <name type="scientific">Vitis vinifera</name>
    <name type="common">Grape</name>
    <dbReference type="NCBI Taxonomy" id="29760"/>
    <lineage>
        <taxon>Eukaryota</taxon>
        <taxon>Viridiplantae</taxon>
        <taxon>Streptophyta</taxon>
        <taxon>Embryophyta</taxon>
        <taxon>Tracheophyta</taxon>
        <taxon>Spermatophyta</taxon>
        <taxon>Magnoliopsida</taxon>
        <taxon>eudicotyledons</taxon>
        <taxon>Gunneridae</taxon>
        <taxon>Pentapetalae</taxon>
        <taxon>rosids</taxon>
        <taxon>Vitales</taxon>
        <taxon>Vitaceae</taxon>
        <taxon>Viteae</taxon>
        <taxon>Vitis</taxon>
    </lineage>
</organism>
<evidence type="ECO:0000313" key="1">
    <source>
        <dbReference type="EMBL" id="RVW21956.1"/>
    </source>
</evidence>